<proteinExistence type="predicted"/>
<dbReference type="AlphaFoldDB" id="A0A1G1ZT38"/>
<dbReference type="EMBL" id="MHJL01000026">
    <property type="protein sequence ID" value="OGY67296.1"/>
    <property type="molecule type" value="Genomic_DNA"/>
</dbReference>
<evidence type="ECO:0000313" key="1">
    <source>
        <dbReference type="EMBL" id="OGY67296.1"/>
    </source>
</evidence>
<dbReference type="Proteomes" id="UP000177690">
    <property type="component" value="Unassembled WGS sequence"/>
</dbReference>
<protein>
    <submittedName>
        <fullName evidence="1">Uncharacterized protein</fullName>
    </submittedName>
</protein>
<comment type="caution">
    <text evidence="1">The sequence shown here is derived from an EMBL/GenBank/DDBJ whole genome shotgun (WGS) entry which is preliminary data.</text>
</comment>
<gene>
    <name evidence="1" type="ORF">A3I24_01545</name>
</gene>
<sequence>MSRPKKKDDYPRAVVREIDGQLVLDDPDAVAVIHAVEKHNCRNTFEMNADRVAHFKRRLAERDMTADQAVIVLLNVDDVHGGPLADALMPGHNWQEIRDRGEIPFARGLAMREGIQEAIGVFDKEAAEKLRGMTDVAVVVVDRGVAEVFAA</sequence>
<evidence type="ECO:0000313" key="2">
    <source>
        <dbReference type="Proteomes" id="UP000177690"/>
    </source>
</evidence>
<organism evidence="1 2">
    <name type="scientific">Candidatus Harrisonbacteria bacterium RIFCSPLOWO2_02_FULL_41_13b</name>
    <dbReference type="NCBI Taxonomy" id="1798409"/>
    <lineage>
        <taxon>Bacteria</taxon>
        <taxon>Candidatus Harrisoniibacteriota</taxon>
    </lineage>
</organism>
<reference evidence="1 2" key="1">
    <citation type="journal article" date="2016" name="Nat. Commun.">
        <title>Thousands of microbial genomes shed light on interconnected biogeochemical processes in an aquifer system.</title>
        <authorList>
            <person name="Anantharaman K."/>
            <person name="Brown C.T."/>
            <person name="Hug L.A."/>
            <person name="Sharon I."/>
            <person name="Castelle C.J."/>
            <person name="Probst A.J."/>
            <person name="Thomas B.C."/>
            <person name="Singh A."/>
            <person name="Wilkins M.J."/>
            <person name="Karaoz U."/>
            <person name="Brodie E.L."/>
            <person name="Williams K.H."/>
            <person name="Hubbard S.S."/>
            <person name="Banfield J.F."/>
        </authorList>
    </citation>
    <scope>NUCLEOTIDE SEQUENCE [LARGE SCALE GENOMIC DNA]</scope>
</reference>
<accession>A0A1G1ZT38</accession>
<name>A0A1G1ZT38_9BACT</name>